<proteinExistence type="predicted"/>
<reference evidence="2" key="1">
    <citation type="submission" date="2020-01" db="EMBL/GenBank/DDBJ databases">
        <title>Identification and distribution of gene clusters putatively required for synthesis of sphingolipid metabolism inhibitors in phylogenetically diverse species of the filamentous fungus Fusarium.</title>
        <authorList>
            <person name="Kim H.-S."/>
            <person name="Busman M."/>
            <person name="Brown D.W."/>
            <person name="Divon H."/>
            <person name="Uhlig S."/>
            <person name="Proctor R.H."/>
        </authorList>
    </citation>
    <scope>NUCLEOTIDE SEQUENCE</scope>
    <source>
        <strain evidence="2">NRRL 53441</strain>
    </source>
</reference>
<organism evidence="2 3">
    <name type="scientific">Fusarium austroafricanum</name>
    <dbReference type="NCBI Taxonomy" id="2364996"/>
    <lineage>
        <taxon>Eukaryota</taxon>
        <taxon>Fungi</taxon>
        <taxon>Dikarya</taxon>
        <taxon>Ascomycota</taxon>
        <taxon>Pezizomycotina</taxon>
        <taxon>Sordariomycetes</taxon>
        <taxon>Hypocreomycetidae</taxon>
        <taxon>Hypocreales</taxon>
        <taxon>Nectriaceae</taxon>
        <taxon>Fusarium</taxon>
        <taxon>Fusarium concolor species complex</taxon>
    </lineage>
</organism>
<dbReference type="OrthoDB" id="5322539at2759"/>
<dbReference type="Proteomes" id="UP000605986">
    <property type="component" value="Unassembled WGS sequence"/>
</dbReference>
<keyword evidence="1" id="KW-0472">Membrane</keyword>
<keyword evidence="3" id="KW-1185">Reference proteome</keyword>
<dbReference type="PANTHER" id="PTHR35041:SF6">
    <property type="entry name" value="FORMYLMETHIONINE DEFORMYLASE-LIKE PROTEIN-RELATED"/>
    <property type="match status" value="1"/>
</dbReference>
<evidence type="ECO:0000256" key="1">
    <source>
        <dbReference type="SAM" id="Phobius"/>
    </source>
</evidence>
<feature type="transmembrane region" description="Helical" evidence="1">
    <location>
        <begin position="482"/>
        <end position="503"/>
    </location>
</feature>
<gene>
    <name evidence="2" type="ORF">F53441_354</name>
</gene>
<feature type="transmembrane region" description="Helical" evidence="1">
    <location>
        <begin position="111"/>
        <end position="133"/>
    </location>
</feature>
<keyword evidence="1" id="KW-0812">Transmembrane</keyword>
<dbReference type="AlphaFoldDB" id="A0A8H4KX05"/>
<name>A0A8H4KX05_9HYPO</name>
<sequence>MASHKLTPALMTGSLFLGLGLAIGHHFYYDFLNGRVVESQDQQEWFLRVGTGMAFLARALLSAAVGFAYTQILWRTLRSKSVTVEGINSLFGILTNAWDFTTWELWTAAPALAVVAMIAWALPLIAVVTPATLTVQVSSHPNVTIVDAPLPLIDYDNKLNFAQWASGGGKGYYAPSSYVSRILLSVASSGSILNIPAPFPNSSYTLDFYGPTISCGTPRNASLALFLSETVGNTSLFGGTGTGYAGFIPVDLGENATESDLALWGLQQTMNGTDPDMFYDQTSVKTNEPAKLYVVVPKDGTFRTGAMEPIECQLYNSSFAVNFTFNNGRQNISYKSKRLNGVNYLDMPNINERDAPSAPVAYISFMDSLGRLLLGKLVTSHYGALAPHGTQIMSSVLMDTKEMMKLRAVNNPSYLDKDHQVDGPSVIGNISMVDALEQLFTNATISLFSSSQFLQNQTAASRGPITRRSPQIAFSYEPRNLFIAYGTGIVFTAFIVTGGLLCIKSASASYANSFSTILRTTRNRDLDTVIPAAETTGAEPLSKHLGNVRLVLRRQGHSLGINDEGRAFFALDSMSDEMKRTHVDYSNKSLIPHERELQPSDPSLEHLRY</sequence>
<comment type="caution">
    <text evidence="2">The sequence shown here is derived from an EMBL/GenBank/DDBJ whole genome shotgun (WGS) entry which is preliminary data.</text>
</comment>
<dbReference type="EMBL" id="JAADJG010000014">
    <property type="protein sequence ID" value="KAF4457781.1"/>
    <property type="molecule type" value="Genomic_DNA"/>
</dbReference>
<accession>A0A8H4KX05</accession>
<evidence type="ECO:0000313" key="2">
    <source>
        <dbReference type="EMBL" id="KAF4457781.1"/>
    </source>
</evidence>
<dbReference type="PANTHER" id="PTHR35041">
    <property type="entry name" value="MEDIATOR OF RNA POLYMERASE II TRANSCRIPTION SUBUNIT 1"/>
    <property type="match status" value="1"/>
</dbReference>
<evidence type="ECO:0000313" key="3">
    <source>
        <dbReference type="Proteomes" id="UP000605986"/>
    </source>
</evidence>
<feature type="transmembrane region" description="Helical" evidence="1">
    <location>
        <begin position="46"/>
        <end position="70"/>
    </location>
</feature>
<keyword evidence="1" id="KW-1133">Transmembrane helix</keyword>
<protein>
    <submittedName>
        <fullName evidence="2">Uncharacterized protein</fullName>
    </submittedName>
</protein>